<evidence type="ECO:0000256" key="2">
    <source>
        <dbReference type="SAM" id="SignalP"/>
    </source>
</evidence>
<feature type="signal peptide" evidence="2">
    <location>
        <begin position="1"/>
        <end position="24"/>
    </location>
</feature>
<keyword evidence="2" id="KW-0732">Signal</keyword>
<accession>A0A2S9XEE1</accession>
<reference evidence="3 4" key="1">
    <citation type="submission" date="2018-03" db="EMBL/GenBank/DDBJ databases">
        <title>Draft Genome Sequences of the Obligatory Marine Myxobacteria Enhygromyxa salina SWB005.</title>
        <authorList>
            <person name="Poehlein A."/>
            <person name="Moghaddam J.A."/>
            <person name="Harms H."/>
            <person name="Alanjari M."/>
            <person name="Koenig G.M."/>
            <person name="Daniel R."/>
            <person name="Schaeberle T.F."/>
        </authorList>
    </citation>
    <scope>NUCLEOTIDE SEQUENCE [LARGE SCALE GENOMIC DNA]</scope>
    <source>
        <strain evidence="3 4">SWB005</strain>
    </source>
</reference>
<protein>
    <recommendedName>
        <fullName evidence="5">Lipoprotein</fullName>
    </recommendedName>
</protein>
<name>A0A2S9XEE1_9BACT</name>
<proteinExistence type="predicted"/>
<feature type="chain" id="PRO_5015759169" description="Lipoprotein" evidence="2">
    <location>
        <begin position="25"/>
        <end position="280"/>
    </location>
</feature>
<keyword evidence="4" id="KW-1185">Reference proteome</keyword>
<evidence type="ECO:0008006" key="5">
    <source>
        <dbReference type="Google" id="ProtNLM"/>
    </source>
</evidence>
<evidence type="ECO:0000313" key="3">
    <source>
        <dbReference type="EMBL" id="PRP91225.1"/>
    </source>
</evidence>
<dbReference type="RefSeq" id="WP_146156216.1">
    <property type="nucleotide sequence ID" value="NZ_PVNK01000250.1"/>
</dbReference>
<dbReference type="AlphaFoldDB" id="A0A2S9XEE1"/>
<dbReference type="PROSITE" id="PS51257">
    <property type="entry name" value="PROKAR_LIPOPROTEIN"/>
    <property type="match status" value="1"/>
</dbReference>
<organism evidence="3 4">
    <name type="scientific">Enhygromyxa salina</name>
    <dbReference type="NCBI Taxonomy" id="215803"/>
    <lineage>
        <taxon>Bacteria</taxon>
        <taxon>Pseudomonadati</taxon>
        <taxon>Myxococcota</taxon>
        <taxon>Polyangia</taxon>
        <taxon>Nannocystales</taxon>
        <taxon>Nannocystaceae</taxon>
        <taxon>Enhygromyxa</taxon>
    </lineage>
</organism>
<evidence type="ECO:0000313" key="4">
    <source>
        <dbReference type="Proteomes" id="UP000237968"/>
    </source>
</evidence>
<feature type="region of interest" description="Disordered" evidence="1">
    <location>
        <begin position="20"/>
        <end position="58"/>
    </location>
</feature>
<dbReference type="Proteomes" id="UP000237968">
    <property type="component" value="Unassembled WGS sequence"/>
</dbReference>
<comment type="caution">
    <text evidence="3">The sequence shown here is derived from an EMBL/GenBank/DDBJ whole genome shotgun (WGS) entry which is preliminary data.</text>
</comment>
<sequence length="280" mass="29442">MRARLVLLCAIAAAGCTRPNPAFGDPAETEAQADGSSEADTELDSETEAEVDDSAEQDTGMVCELQGGEGMFIEVPPPCPPNDLGPNAGLYDRWFKVVDLEANHWSVENCDANCVNCEDLIPAPLVVEPVPVGELAGVGACLRVSGRRLGDQAEDCEYHTLLVQVASGSNNTTPVLLARNTSLLEVPKVDAVNGPGIAAFNPALVVADDCPCADFPDDCCDGTAPTLYEFDIGQAARVGVGEVRALDLDQHPVEFWALDAFQPGECGEPLQVAWALMSGG</sequence>
<dbReference type="EMBL" id="PVNK01000250">
    <property type="protein sequence ID" value="PRP91225.1"/>
    <property type="molecule type" value="Genomic_DNA"/>
</dbReference>
<feature type="compositionally biased region" description="Acidic residues" evidence="1">
    <location>
        <begin position="37"/>
        <end position="56"/>
    </location>
</feature>
<evidence type="ECO:0000256" key="1">
    <source>
        <dbReference type="SAM" id="MobiDB-lite"/>
    </source>
</evidence>
<gene>
    <name evidence="3" type="ORF">ENSA5_57000</name>
</gene>